<name>A0A0G2SS60_9CAUD</name>
<dbReference type="InterPro" id="IPR051325">
    <property type="entry name" value="Nudix_hydrolase_domain"/>
</dbReference>
<sequence>MEISSGIIFIKDDKILLCHATNTPYWGIPKGHIDEGETALEAALREVKEETNFTVTDPENLKDLDEHFYYNGKNMHLFLYKGPNMPDVEKCVCTSMYTKYGKTFPENDAFKWIDLKDIPKYCSKSQSKLLLKVL</sequence>
<protein>
    <submittedName>
        <fullName evidence="3">Nudix hydrolase</fullName>
    </submittedName>
</protein>
<dbReference type="OrthoDB" id="14298at10239"/>
<dbReference type="GO" id="GO:0004081">
    <property type="term" value="F:bis(5'-nucleosyl)-tetraphosphatase (asymmetrical) activity"/>
    <property type="evidence" value="ECO:0007669"/>
    <property type="project" value="TreeGrafter"/>
</dbReference>
<proteinExistence type="predicted"/>
<dbReference type="Pfam" id="PF00293">
    <property type="entry name" value="NUDIX"/>
    <property type="match status" value="1"/>
</dbReference>
<dbReference type="PANTHER" id="PTHR21340:SF0">
    <property type="entry name" value="BIS(5'-NUCLEOSYL)-TETRAPHOSPHATASE [ASYMMETRICAL]"/>
    <property type="match status" value="1"/>
</dbReference>
<dbReference type="PROSITE" id="PS00893">
    <property type="entry name" value="NUDIX_BOX"/>
    <property type="match status" value="1"/>
</dbReference>
<dbReference type="Proteomes" id="UP000202749">
    <property type="component" value="Segment"/>
</dbReference>
<dbReference type="RefSeq" id="YP_009195524.1">
    <property type="nucleotide sequence ID" value="NC_028762.1"/>
</dbReference>
<dbReference type="PANTHER" id="PTHR21340">
    <property type="entry name" value="DIADENOSINE 5,5-P1,P4-TETRAPHOSPHATE PYROPHOSPHOHYDROLASE MUTT"/>
    <property type="match status" value="1"/>
</dbReference>
<evidence type="ECO:0000313" key="4">
    <source>
        <dbReference type="Proteomes" id="UP000202749"/>
    </source>
</evidence>
<keyword evidence="4" id="KW-1185">Reference proteome</keyword>
<dbReference type="GO" id="GO:0006754">
    <property type="term" value="P:ATP biosynthetic process"/>
    <property type="evidence" value="ECO:0007669"/>
    <property type="project" value="TreeGrafter"/>
</dbReference>
<evidence type="ECO:0000259" key="2">
    <source>
        <dbReference type="PROSITE" id="PS51462"/>
    </source>
</evidence>
<feature type="domain" description="Nudix hydrolase" evidence="2">
    <location>
        <begin position="1"/>
        <end position="134"/>
    </location>
</feature>
<evidence type="ECO:0000313" key="3">
    <source>
        <dbReference type="EMBL" id="AKA61968.1"/>
    </source>
</evidence>
<keyword evidence="1 3" id="KW-0378">Hydrolase</keyword>
<reference evidence="3 4" key="1">
    <citation type="submission" date="2015-03" db="EMBL/GenBank/DDBJ databases">
        <authorList>
            <person name="Melo L.D.R."/>
            <person name="Veiga P."/>
            <person name="Cerca N."/>
            <person name="Kropinski A.M."/>
            <person name="Azeredo J."/>
            <person name="Almeida C."/>
            <person name="Sillankorva S."/>
        </authorList>
    </citation>
    <scope>NUCLEOTIDE SEQUENCE [LARGE SCALE GENOMIC DNA]</scope>
</reference>
<dbReference type="Gene3D" id="3.90.79.10">
    <property type="entry name" value="Nucleoside Triphosphate Pyrophosphohydrolase"/>
    <property type="match status" value="1"/>
</dbReference>
<accession>A0A0G2SS60</accession>
<dbReference type="GeneID" id="26622905"/>
<dbReference type="PROSITE" id="PS51462">
    <property type="entry name" value="NUDIX"/>
    <property type="match status" value="1"/>
</dbReference>
<dbReference type="InterPro" id="IPR020084">
    <property type="entry name" value="NUDIX_hydrolase_CS"/>
</dbReference>
<dbReference type="SUPFAM" id="SSF55811">
    <property type="entry name" value="Nudix"/>
    <property type="match status" value="1"/>
</dbReference>
<dbReference type="GO" id="GO:0006167">
    <property type="term" value="P:AMP biosynthetic process"/>
    <property type="evidence" value="ECO:0007669"/>
    <property type="project" value="TreeGrafter"/>
</dbReference>
<dbReference type="PRINTS" id="PR00502">
    <property type="entry name" value="NUDIXFAMILY"/>
</dbReference>
<dbReference type="EMBL" id="KP890823">
    <property type="protein sequence ID" value="AKA61968.1"/>
    <property type="molecule type" value="Genomic_DNA"/>
</dbReference>
<dbReference type="InterPro" id="IPR000086">
    <property type="entry name" value="NUDIX_hydrolase_dom"/>
</dbReference>
<dbReference type="InterPro" id="IPR020476">
    <property type="entry name" value="Nudix_hydrolase"/>
</dbReference>
<gene>
    <name evidence="3" type="ORF">Pm5461_103</name>
</gene>
<organism evidence="3 4">
    <name type="scientific">Proteus phage vB_PmiM_Pm5461</name>
    <dbReference type="NCBI Taxonomy" id="1636250"/>
    <lineage>
        <taxon>Viruses</taxon>
        <taxon>Duplodnaviria</taxon>
        <taxon>Heunggongvirae</taxon>
        <taxon>Uroviricota</taxon>
        <taxon>Caudoviricetes</taxon>
        <taxon>Pantevenvirales</taxon>
        <taxon>Straboviridae</taxon>
        <taxon>Bragavirus</taxon>
        <taxon>Bragavirus pm5461</taxon>
    </lineage>
</organism>
<dbReference type="InterPro" id="IPR015797">
    <property type="entry name" value="NUDIX_hydrolase-like_dom_sf"/>
</dbReference>
<dbReference type="KEGG" id="vg:26622905"/>
<evidence type="ECO:0000256" key="1">
    <source>
        <dbReference type="ARBA" id="ARBA00022801"/>
    </source>
</evidence>